<dbReference type="EMBL" id="CM026428">
    <property type="protein sequence ID" value="KAG0567333.1"/>
    <property type="molecule type" value="Genomic_DNA"/>
</dbReference>
<evidence type="ECO:0000256" key="4">
    <source>
        <dbReference type="SAM" id="Phobius"/>
    </source>
</evidence>
<protein>
    <recommendedName>
        <fullName evidence="6">MRH domain-containing protein</fullName>
    </recommendedName>
</protein>
<keyword evidence="1 5" id="KW-0732">Signal</keyword>
<evidence type="ECO:0000259" key="6">
    <source>
        <dbReference type="PROSITE" id="PS51914"/>
    </source>
</evidence>
<sequence length="402" mass="43729">MCNRFRANRLLFAVLVLASAYVAASVGTPRSDCYSLDKDGYLYDLTDLKGKAFNYSEQDGSTYIVRLCKDVQVKTSQYTENLGRFTPAQSSALGSRSFVQEYRYGDLRGCEDAGYDSSGRSTTVSILCDGCPPLKNACEDPDGCVCIVKPEAKCLTSIILGLNRKNRGPRVVNGFTVGFNPRGREVVDNGITQWGYDDSYSDYSFTSRVVLYLSAESSLAGKIGKPEFSVFPEKGLNVRLLGTATNGDAPTTVLSPAVLEIDWQCVKKARMPYLVNVTIPVTEYDPIVFTLGKQCDYEEDVIPCGSSGWATFGVFIFVVIVMVTMFCGAGYLYKSRIEDRHGVDALPGFSAFANFIESTNNRYAPANDVSNITISHNGSSSSSGNLSARLPRSSDGPSYGAI</sequence>
<feature type="transmembrane region" description="Helical" evidence="4">
    <location>
        <begin position="309"/>
        <end position="333"/>
    </location>
</feature>
<comment type="caution">
    <text evidence="7">The sequence shown here is derived from an EMBL/GenBank/DDBJ whole genome shotgun (WGS) entry which is preliminary data.</text>
</comment>
<feature type="domain" description="MRH" evidence="6">
    <location>
        <begin position="31"/>
        <end position="158"/>
    </location>
</feature>
<dbReference type="OrthoDB" id="1848995at2759"/>
<keyword evidence="4" id="KW-0472">Membrane</keyword>
<feature type="chain" id="PRO_5036435064" description="MRH domain-containing protein" evidence="5">
    <location>
        <begin position="25"/>
        <end position="402"/>
    </location>
</feature>
<evidence type="ECO:0000313" key="8">
    <source>
        <dbReference type="Proteomes" id="UP000822688"/>
    </source>
</evidence>
<dbReference type="Proteomes" id="UP000822688">
    <property type="component" value="Chromosome 7"/>
</dbReference>
<evidence type="ECO:0000256" key="5">
    <source>
        <dbReference type="SAM" id="SignalP"/>
    </source>
</evidence>
<gene>
    <name evidence="7" type="ORF">KC19_7G127000</name>
</gene>
<organism evidence="7 8">
    <name type="scientific">Ceratodon purpureus</name>
    <name type="common">Fire moss</name>
    <name type="synonym">Dicranum purpureum</name>
    <dbReference type="NCBI Taxonomy" id="3225"/>
    <lineage>
        <taxon>Eukaryota</taxon>
        <taxon>Viridiplantae</taxon>
        <taxon>Streptophyta</taxon>
        <taxon>Embryophyta</taxon>
        <taxon>Bryophyta</taxon>
        <taxon>Bryophytina</taxon>
        <taxon>Bryopsida</taxon>
        <taxon>Dicranidae</taxon>
        <taxon>Pseudoditrichales</taxon>
        <taxon>Ditrichaceae</taxon>
        <taxon>Ceratodon</taxon>
    </lineage>
</organism>
<evidence type="ECO:0000313" key="7">
    <source>
        <dbReference type="EMBL" id="KAG0567333.1"/>
    </source>
</evidence>
<keyword evidence="8" id="KW-1185">Reference proteome</keyword>
<evidence type="ECO:0000256" key="2">
    <source>
        <dbReference type="ARBA" id="ARBA00023157"/>
    </source>
</evidence>
<dbReference type="SUPFAM" id="SSF50911">
    <property type="entry name" value="Mannose 6-phosphate receptor domain"/>
    <property type="match status" value="1"/>
</dbReference>
<feature type="compositionally biased region" description="Low complexity" evidence="3">
    <location>
        <begin position="377"/>
        <end position="387"/>
    </location>
</feature>
<proteinExistence type="predicted"/>
<feature type="region of interest" description="Disordered" evidence="3">
    <location>
        <begin position="377"/>
        <end position="402"/>
    </location>
</feature>
<evidence type="ECO:0000256" key="3">
    <source>
        <dbReference type="SAM" id="MobiDB-lite"/>
    </source>
</evidence>
<keyword evidence="2" id="KW-1015">Disulfide bond</keyword>
<dbReference type="PANTHER" id="PTHR35752:SF1">
    <property type="entry name" value="G-PROTEIN COUPLED RECEPTOR"/>
    <property type="match status" value="1"/>
</dbReference>
<keyword evidence="4" id="KW-0812">Transmembrane</keyword>
<evidence type="ECO:0000256" key="1">
    <source>
        <dbReference type="ARBA" id="ARBA00022729"/>
    </source>
</evidence>
<dbReference type="InterPro" id="IPR009011">
    <property type="entry name" value="Man6P_isomerase_rcpt-bd_dom_sf"/>
</dbReference>
<dbReference type="InterPro" id="IPR044865">
    <property type="entry name" value="MRH_dom"/>
</dbReference>
<dbReference type="EMBL" id="CM026428">
    <property type="protein sequence ID" value="KAG0567335.1"/>
    <property type="molecule type" value="Genomic_DNA"/>
</dbReference>
<accession>A0A8T0H7G7</accession>
<dbReference type="PANTHER" id="PTHR35752">
    <property type="entry name" value="G-PROTEIN COUPLED RECEPTOR"/>
    <property type="match status" value="1"/>
</dbReference>
<keyword evidence="4" id="KW-1133">Transmembrane helix</keyword>
<feature type="signal peptide" evidence="5">
    <location>
        <begin position="1"/>
        <end position="24"/>
    </location>
</feature>
<name>A0A8T0H7G7_CERPU</name>
<dbReference type="PROSITE" id="PS51914">
    <property type="entry name" value="MRH"/>
    <property type="match status" value="1"/>
</dbReference>
<reference evidence="7" key="1">
    <citation type="submission" date="2020-06" db="EMBL/GenBank/DDBJ databases">
        <title>WGS assembly of Ceratodon purpureus strain R40.</title>
        <authorList>
            <person name="Carey S.B."/>
            <person name="Jenkins J."/>
            <person name="Shu S."/>
            <person name="Lovell J.T."/>
            <person name="Sreedasyam A."/>
            <person name="Maumus F."/>
            <person name="Tiley G.P."/>
            <person name="Fernandez-Pozo N."/>
            <person name="Barry K."/>
            <person name="Chen C."/>
            <person name="Wang M."/>
            <person name="Lipzen A."/>
            <person name="Daum C."/>
            <person name="Saski C.A."/>
            <person name="Payton A.C."/>
            <person name="Mcbreen J.C."/>
            <person name="Conrad R.E."/>
            <person name="Kollar L.M."/>
            <person name="Olsson S."/>
            <person name="Huttunen S."/>
            <person name="Landis J.B."/>
            <person name="Wickett N.J."/>
            <person name="Johnson M.G."/>
            <person name="Rensing S.A."/>
            <person name="Grimwood J."/>
            <person name="Schmutz J."/>
            <person name="Mcdaniel S.F."/>
        </authorList>
    </citation>
    <scope>NUCLEOTIDE SEQUENCE</scope>
    <source>
        <strain evidence="7">R40</strain>
    </source>
</reference>
<dbReference type="AlphaFoldDB" id="A0A8T0H7G7"/>